<dbReference type="InterPro" id="IPR014580">
    <property type="entry name" value="UCP033199"/>
</dbReference>
<dbReference type="EMBL" id="AYZJ01000065">
    <property type="protein sequence ID" value="KRN21076.1"/>
    <property type="molecule type" value="Genomic_DNA"/>
</dbReference>
<evidence type="ECO:0008006" key="3">
    <source>
        <dbReference type="Google" id="ProtNLM"/>
    </source>
</evidence>
<reference evidence="1 2" key="1">
    <citation type="journal article" date="2015" name="Genome Announc.">
        <title>Expanding the biotechnology potential of lactobacilli through comparative genomics of 213 strains and associated genera.</title>
        <authorList>
            <person name="Sun Z."/>
            <person name="Harris H.M."/>
            <person name="McCann A."/>
            <person name="Guo C."/>
            <person name="Argimon S."/>
            <person name="Zhang W."/>
            <person name="Yang X."/>
            <person name="Jeffery I.B."/>
            <person name="Cooney J.C."/>
            <person name="Kagawa T.F."/>
            <person name="Liu W."/>
            <person name="Song Y."/>
            <person name="Salvetti E."/>
            <person name="Wrobel A."/>
            <person name="Rasinkangas P."/>
            <person name="Parkhill J."/>
            <person name="Rea M.C."/>
            <person name="O'Sullivan O."/>
            <person name="Ritari J."/>
            <person name="Douillard F.P."/>
            <person name="Paul Ross R."/>
            <person name="Yang R."/>
            <person name="Briner A.E."/>
            <person name="Felis G.E."/>
            <person name="de Vos W.M."/>
            <person name="Barrangou R."/>
            <person name="Klaenhammer T.R."/>
            <person name="Caufield P.W."/>
            <person name="Cui Y."/>
            <person name="Zhang H."/>
            <person name="O'Toole P.W."/>
        </authorList>
    </citation>
    <scope>NUCLEOTIDE SEQUENCE [LARGE SCALE GENOMIC DNA]</scope>
    <source>
        <strain evidence="1 2">DSM 22697</strain>
    </source>
</reference>
<dbReference type="AlphaFoldDB" id="A0A0R2F8L2"/>
<evidence type="ECO:0000313" key="1">
    <source>
        <dbReference type="EMBL" id="KRN21076.1"/>
    </source>
</evidence>
<dbReference type="PATRIC" id="fig|1423730.4.peg.8"/>
<dbReference type="Pfam" id="PF09966">
    <property type="entry name" value="DUF2200"/>
    <property type="match status" value="1"/>
</dbReference>
<keyword evidence="2" id="KW-1185">Reference proteome</keyword>
<proteinExistence type="predicted"/>
<dbReference type="Gene3D" id="1.10.8.290">
    <property type="entry name" value="uncharacterized protein sp1917 domain"/>
    <property type="match status" value="1"/>
</dbReference>
<dbReference type="OrthoDB" id="3192540at2"/>
<protein>
    <recommendedName>
        <fullName evidence="3">DUF2200 domain-containing protein</fullName>
    </recommendedName>
</protein>
<dbReference type="STRING" id="1423730.FC75_GL000006"/>
<sequence>MTKSVGEMKMASIYALYLNKVRRKGRSQAELNAVLGWLTGWPEEELAALPETLTVAHFCDQAKWTTHADQISGMICGVRVEKVTDPLMRRVREMDKVVDELAKGRPIAKIIRSGQPN</sequence>
<evidence type="ECO:0000313" key="2">
    <source>
        <dbReference type="Proteomes" id="UP000050865"/>
    </source>
</evidence>
<organism evidence="1 2">
    <name type="scientific">Lacticaseibacillus camelliae DSM 22697 = JCM 13995</name>
    <dbReference type="NCBI Taxonomy" id="1423730"/>
    <lineage>
        <taxon>Bacteria</taxon>
        <taxon>Bacillati</taxon>
        <taxon>Bacillota</taxon>
        <taxon>Bacilli</taxon>
        <taxon>Lactobacillales</taxon>
        <taxon>Lactobacillaceae</taxon>
        <taxon>Lacticaseibacillus</taxon>
    </lineage>
</organism>
<accession>A0A0R2F8L2</accession>
<dbReference type="RefSeq" id="WP_054664939.1">
    <property type="nucleotide sequence ID" value="NZ_AYZJ01000065.1"/>
</dbReference>
<gene>
    <name evidence="1" type="ORF">FC75_GL000006</name>
</gene>
<dbReference type="InterPro" id="IPR023204">
    <property type="entry name" value="SP1917_dom_sf"/>
</dbReference>
<comment type="caution">
    <text evidence="1">The sequence shown here is derived from an EMBL/GenBank/DDBJ whole genome shotgun (WGS) entry which is preliminary data.</text>
</comment>
<name>A0A0R2F8L2_9LACO</name>
<dbReference type="Proteomes" id="UP000050865">
    <property type="component" value="Unassembled WGS sequence"/>
</dbReference>